<dbReference type="OrthoDB" id="1367288at2"/>
<evidence type="ECO:0000313" key="3">
    <source>
        <dbReference type="Proteomes" id="UP000271937"/>
    </source>
</evidence>
<evidence type="ECO:0000313" key="2">
    <source>
        <dbReference type="EMBL" id="RRJ87431.1"/>
    </source>
</evidence>
<name>A0A3P3VXB2_9FLAO</name>
<comment type="caution">
    <text evidence="2">The sequence shown here is derived from an EMBL/GenBank/DDBJ whole genome shotgun (WGS) entry which is preliminary data.</text>
</comment>
<dbReference type="RefSeq" id="WP_125014293.1">
    <property type="nucleotide sequence ID" value="NZ_RQVR01000037.1"/>
</dbReference>
<accession>A0A3P3VXB2</accession>
<evidence type="ECO:0000256" key="1">
    <source>
        <dbReference type="SAM" id="Phobius"/>
    </source>
</evidence>
<keyword evidence="3" id="KW-1185">Reference proteome</keyword>
<sequence>MKIKGLSIIAAFCLAIVIIIDFTSLKIPQLIDGKGAKFEMLIYTLSISYLASYIFYFLNVYLKEKQEQKAIFPLIASNVISIIVNNQSIINALKNQPINSSLRDFPTQSEFKELLQKVDPKQNAPMFYKDKPWIYLFQNRRDSTLKMIEKIFASGKHVDDDLRVILLKMQSSLYLREDYAFNSDNCEKDTLSDYSLVFYKYFELVQELRVFYEKNLKKYYERSLPDKLNVLVPVGDGKFKIEIQDRKK</sequence>
<keyword evidence="1" id="KW-1133">Transmembrane helix</keyword>
<gene>
    <name evidence="2" type="ORF">EG849_15320</name>
</gene>
<dbReference type="EMBL" id="RQVR01000037">
    <property type="protein sequence ID" value="RRJ87431.1"/>
    <property type="molecule type" value="Genomic_DNA"/>
</dbReference>
<proteinExistence type="predicted"/>
<keyword evidence="1" id="KW-0472">Membrane</keyword>
<feature type="transmembrane region" description="Helical" evidence="1">
    <location>
        <begin position="40"/>
        <end position="58"/>
    </location>
</feature>
<dbReference type="Proteomes" id="UP000271937">
    <property type="component" value="Unassembled WGS sequence"/>
</dbReference>
<dbReference type="AlphaFoldDB" id="A0A3P3VXB2"/>
<organism evidence="2 3">
    <name type="scientific">Flavobacterium macacae</name>
    <dbReference type="NCBI Taxonomy" id="2488993"/>
    <lineage>
        <taxon>Bacteria</taxon>
        <taxon>Pseudomonadati</taxon>
        <taxon>Bacteroidota</taxon>
        <taxon>Flavobacteriia</taxon>
        <taxon>Flavobacteriales</taxon>
        <taxon>Flavobacteriaceae</taxon>
        <taxon>Flavobacterium</taxon>
    </lineage>
</organism>
<feature type="transmembrane region" description="Helical" evidence="1">
    <location>
        <begin position="6"/>
        <end position="28"/>
    </location>
</feature>
<protein>
    <submittedName>
        <fullName evidence="2">Uncharacterized protein</fullName>
    </submittedName>
</protein>
<reference evidence="2 3" key="1">
    <citation type="submission" date="2018-11" db="EMBL/GenBank/DDBJ databases">
        <title>Flavobacterium sp. nov., YIM 102600 draft genome.</title>
        <authorList>
            <person name="Li G."/>
            <person name="Jiang Y."/>
        </authorList>
    </citation>
    <scope>NUCLEOTIDE SEQUENCE [LARGE SCALE GENOMIC DNA]</scope>
    <source>
        <strain evidence="2 3">YIM 102600</strain>
    </source>
</reference>
<keyword evidence="1" id="KW-0812">Transmembrane</keyword>